<keyword evidence="1" id="KW-0472">Membrane</keyword>
<feature type="transmembrane region" description="Helical" evidence="1">
    <location>
        <begin position="14"/>
        <end position="30"/>
    </location>
</feature>
<accession>A0ABY6HVJ6</accession>
<proteinExistence type="predicted"/>
<organism evidence="2 3">
    <name type="scientific">Candidatus Lokiarchaeum ossiferum</name>
    <dbReference type="NCBI Taxonomy" id="2951803"/>
    <lineage>
        <taxon>Archaea</taxon>
        <taxon>Promethearchaeati</taxon>
        <taxon>Promethearchaeota</taxon>
        <taxon>Promethearchaeia</taxon>
        <taxon>Promethearchaeales</taxon>
        <taxon>Promethearchaeaceae</taxon>
        <taxon>Candidatus Lokiarchaeum</taxon>
    </lineage>
</organism>
<feature type="transmembrane region" description="Helical" evidence="1">
    <location>
        <begin position="173"/>
        <end position="193"/>
    </location>
</feature>
<feature type="transmembrane region" description="Helical" evidence="1">
    <location>
        <begin position="143"/>
        <end position="161"/>
    </location>
</feature>
<feature type="transmembrane region" description="Helical" evidence="1">
    <location>
        <begin position="37"/>
        <end position="57"/>
    </location>
</feature>
<feature type="transmembrane region" description="Helical" evidence="1">
    <location>
        <begin position="72"/>
        <end position="91"/>
    </location>
</feature>
<evidence type="ECO:0000256" key="1">
    <source>
        <dbReference type="SAM" id="Phobius"/>
    </source>
</evidence>
<sequence>MVDSIVARTLTMDFIYLDLLFISIWVIYLIKKRYWMPLIWGFVGWLVYIFVDYYLWYRVMGVRTYEGPINDVLFFLWFCFSPGFVQFSYVFTMFEKRNRKDIILITLIFYVGWTLIGLGSQLLPKDDRIVRVARNMNEAAQRISFTALVLFNICIAFLLVWKKRLSWQDVGYLFLVGTLVEFCLEFSLAISGIRLEQGTWSPILMIVNTLIEFNMGIVLMYLIWGGFKWVRDRNVGRPLQYQDFKYIKTDFNVISRLGSENLPKISPKMANRVVKLYNKQEVIFDLRYYFKKYSITDRKIEDAIKLVEQIYSRSISQVLLSS</sequence>
<gene>
    <name evidence="2" type="ORF">NEF87_003830</name>
</gene>
<name>A0ABY6HVJ6_9ARCH</name>
<feature type="transmembrane region" description="Helical" evidence="1">
    <location>
        <begin position="103"/>
        <end position="123"/>
    </location>
</feature>
<evidence type="ECO:0000313" key="3">
    <source>
        <dbReference type="Proteomes" id="UP001208689"/>
    </source>
</evidence>
<dbReference type="Proteomes" id="UP001208689">
    <property type="component" value="Chromosome"/>
</dbReference>
<reference evidence="2" key="1">
    <citation type="submission" date="2022-09" db="EMBL/GenBank/DDBJ databases">
        <title>Actin cytoskeleton and complex cell architecture in an #Asgard archaeon.</title>
        <authorList>
            <person name="Ponce Toledo R.I."/>
            <person name="Schleper C."/>
            <person name="Rodrigues Oliveira T."/>
            <person name="Wollweber F."/>
            <person name="Xu J."/>
            <person name="Rittmann S."/>
            <person name="Klingl A."/>
            <person name="Pilhofer M."/>
        </authorList>
    </citation>
    <scope>NUCLEOTIDE SEQUENCE</scope>
    <source>
        <strain evidence="2">B-35</strain>
    </source>
</reference>
<dbReference type="EMBL" id="CP104013">
    <property type="protein sequence ID" value="UYP47545.1"/>
    <property type="molecule type" value="Genomic_DNA"/>
</dbReference>
<keyword evidence="3" id="KW-1185">Reference proteome</keyword>
<evidence type="ECO:0000313" key="2">
    <source>
        <dbReference type="EMBL" id="UYP47545.1"/>
    </source>
</evidence>
<keyword evidence="1" id="KW-0812">Transmembrane</keyword>
<feature type="transmembrane region" description="Helical" evidence="1">
    <location>
        <begin position="199"/>
        <end position="224"/>
    </location>
</feature>
<keyword evidence="1" id="KW-1133">Transmembrane helix</keyword>
<protein>
    <submittedName>
        <fullName evidence="2">Uncharacterized protein</fullName>
    </submittedName>
</protein>